<dbReference type="InterPro" id="IPR017853">
    <property type="entry name" value="GH"/>
</dbReference>
<dbReference type="GO" id="GO:0030245">
    <property type="term" value="P:cellulose catabolic process"/>
    <property type="evidence" value="ECO:0007669"/>
    <property type="project" value="UniProtKB-KW"/>
</dbReference>
<keyword evidence="6" id="KW-0624">Polysaccharide degradation</keyword>
<dbReference type="Pfam" id="PF00150">
    <property type="entry name" value="Cellulase"/>
    <property type="match status" value="1"/>
</dbReference>
<dbReference type="HOGENOM" id="CLU_022692_0_0_1"/>
<reference evidence="10" key="2">
    <citation type="submission" date="2011-02" db="EMBL/GenBank/DDBJ databases">
        <authorList>
            <person name="MacLean D."/>
        </authorList>
    </citation>
    <scope>NUCLEOTIDE SEQUENCE</scope>
</reference>
<dbReference type="SUPFAM" id="SSF51445">
    <property type="entry name" value="(Trans)glycosidases"/>
    <property type="match status" value="1"/>
</dbReference>
<keyword evidence="4" id="KW-0119">Carbohydrate metabolism</keyword>
<keyword evidence="3" id="KW-0136">Cellulose degradation</keyword>
<proteinExistence type="inferred from homology"/>
<evidence type="ECO:0000256" key="3">
    <source>
        <dbReference type="ARBA" id="ARBA00023001"/>
    </source>
</evidence>
<evidence type="ECO:0000313" key="11">
    <source>
        <dbReference type="EMBL" id="CCA22873.1"/>
    </source>
</evidence>
<evidence type="ECO:0000256" key="6">
    <source>
        <dbReference type="ARBA" id="ARBA00023326"/>
    </source>
</evidence>
<feature type="domain" description="Glycoside hydrolase family 5" evidence="9">
    <location>
        <begin position="232"/>
        <end position="563"/>
    </location>
</feature>
<keyword evidence="8" id="KW-0812">Transmembrane</keyword>
<organism evidence="10">
    <name type="scientific">Albugo laibachii Nc14</name>
    <dbReference type="NCBI Taxonomy" id="890382"/>
    <lineage>
        <taxon>Eukaryota</taxon>
        <taxon>Sar</taxon>
        <taxon>Stramenopiles</taxon>
        <taxon>Oomycota</taxon>
        <taxon>Peronosporomycetes</taxon>
        <taxon>Albuginales</taxon>
        <taxon>Albuginaceae</taxon>
        <taxon>Albugo</taxon>
    </lineage>
</organism>
<dbReference type="EMBL" id="FR824216">
    <property type="protein sequence ID" value="CCA22873.1"/>
    <property type="molecule type" value="Genomic_DNA"/>
</dbReference>
<gene>
    <name evidence="10" type="primary">AlNc14C75G5042</name>
    <name evidence="11" type="synonym">AlNc14C171G8006</name>
    <name evidence="10" type="ORF">ALNC14_057660</name>
    <name evidence="11" type="ORF">ALNC14_090160</name>
</gene>
<comment type="similarity">
    <text evidence="1 7">Belongs to the glycosyl hydrolase 5 (cellulase A) family.</text>
</comment>
<dbReference type="GO" id="GO:0004553">
    <property type="term" value="F:hydrolase activity, hydrolyzing O-glycosyl compounds"/>
    <property type="evidence" value="ECO:0007669"/>
    <property type="project" value="InterPro"/>
</dbReference>
<accession>F0WEJ1</accession>
<sequence>MHNKVLSIRNLTKAFSSDENDSNSKRPPIANYCHPVLSESADSRLSDATSCTLPRHQARSTYAYAESNFGLTPIIETESVCPRTSSTRMLPAHFPSTPGTAGRDQLPIGLFVGKDCSPKESSRDFHGRLKRWPGILLLLFVTIVVIAGLVFGTSSHYWARQKQARFASYNMQLKRKIRDAISDVVFDVADDGQMGNPKRYPDQHCALPDYQSKRGYLVAVGPGGEETPLHIKGVNWSGMETVVAIPLGMWENPQNGTTLYEIGAFLARNKFNAVRIPISIENILRNTPPVKGIINLSTNRAVSIRNFISTLQSIIVGLGHHGLGVLISLHRLTNTQDTGNWYDATLGISQEVYLDAVNLISSSLCKDRFWNVMGLDLKNEPHKASWGTGSSDDFVIGAEKIAAVMHRACPPWVGIVEGVAGVHNLATRDTNVQYYDWWGGGLQKAKTIRPHFGIPNKLVWGPHYYTTAVAPQPYFYGPRYASEGICEELDNVTLKNNIGITMHDMFGYLVEERDSAVLLGEFGGLYTLDAHPMKTIQRTVEYTIQIMKQKGYAGGFMWSLNPENAYEFNSCNGKGHFVEGLLKNDWLTPNTKSLAALSAMDSMSYLKRFPCYKASPFDTK</sequence>
<evidence type="ECO:0000256" key="1">
    <source>
        <dbReference type="ARBA" id="ARBA00005641"/>
    </source>
</evidence>
<evidence type="ECO:0000256" key="2">
    <source>
        <dbReference type="ARBA" id="ARBA00022801"/>
    </source>
</evidence>
<evidence type="ECO:0000256" key="5">
    <source>
        <dbReference type="ARBA" id="ARBA00023295"/>
    </source>
</evidence>
<dbReference type="InterPro" id="IPR001547">
    <property type="entry name" value="Glyco_hydro_5"/>
</dbReference>
<dbReference type="Gene3D" id="3.20.20.80">
    <property type="entry name" value="Glycosidases"/>
    <property type="match status" value="1"/>
</dbReference>
<dbReference type="AlphaFoldDB" id="F0WEJ1"/>
<evidence type="ECO:0000313" key="10">
    <source>
        <dbReference type="EMBL" id="CCA19623.1"/>
    </source>
</evidence>
<dbReference type="PANTHER" id="PTHR35923">
    <property type="entry name" value="MAJOR EXTRACELLULAR ENDOGLUCANASE"/>
    <property type="match status" value="1"/>
</dbReference>
<evidence type="ECO:0000259" key="9">
    <source>
        <dbReference type="Pfam" id="PF00150"/>
    </source>
</evidence>
<evidence type="ECO:0000256" key="4">
    <source>
        <dbReference type="ARBA" id="ARBA00023277"/>
    </source>
</evidence>
<protein>
    <submittedName>
        <fullName evidence="10">Cell 5A endo1 putative</fullName>
    </submittedName>
</protein>
<name>F0WEJ1_9STRA</name>
<evidence type="ECO:0000256" key="7">
    <source>
        <dbReference type="RuleBase" id="RU361153"/>
    </source>
</evidence>
<evidence type="ECO:0000256" key="8">
    <source>
        <dbReference type="SAM" id="Phobius"/>
    </source>
</evidence>
<feature type="transmembrane region" description="Helical" evidence="8">
    <location>
        <begin position="135"/>
        <end position="158"/>
    </location>
</feature>
<keyword evidence="8" id="KW-1133">Transmembrane helix</keyword>
<dbReference type="EMBL" id="FR824120">
    <property type="protein sequence ID" value="CCA19623.1"/>
    <property type="molecule type" value="Genomic_DNA"/>
</dbReference>
<keyword evidence="2 7" id="KW-0378">Hydrolase</keyword>
<dbReference type="PANTHER" id="PTHR35923:SF2">
    <property type="entry name" value="ENDOGLUCANASE"/>
    <property type="match status" value="1"/>
</dbReference>
<reference evidence="10" key="1">
    <citation type="journal article" date="2011" name="PLoS Biol.">
        <title>Gene gain and loss during evolution of obligate parasitism in the white rust pathogen of Arabidopsis thaliana.</title>
        <authorList>
            <person name="Kemen E."/>
            <person name="Gardiner A."/>
            <person name="Schultz-Larsen T."/>
            <person name="Kemen A.C."/>
            <person name="Balmuth A.L."/>
            <person name="Robert-Seilaniantz A."/>
            <person name="Bailey K."/>
            <person name="Holub E."/>
            <person name="Studholme D.J."/>
            <person name="Maclean D."/>
            <person name="Jones J.D."/>
        </authorList>
    </citation>
    <scope>NUCLEOTIDE SEQUENCE</scope>
</reference>
<keyword evidence="8" id="KW-0472">Membrane</keyword>
<keyword evidence="5 7" id="KW-0326">Glycosidase</keyword>